<proteinExistence type="inferred from homology"/>
<keyword evidence="4" id="KW-0479">Metal-binding</keyword>
<evidence type="ECO:0000259" key="18">
    <source>
        <dbReference type="PROSITE" id="PS50234"/>
    </source>
</evidence>
<dbReference type="Gene3D" id="2.130.10.130">
    <property type="entry name" value="Integrin alpha, N-terminal"/>
    <property type="match status" value="2"/>
</dbReference>
<feature type="signal peptide" evidence="16">
    <location>
        <begin position="1"/>
        <end position="21"/>
    </location>
</feature>
<dbReference type="InParanoid" id="A0A6P8PP63"/>
<keyword evidence="19" id="KW-1185">Reference proteome</keyword>
<name>A0A6P8PP63_GEOSA</name>
<dbReference type="Pfam" id="PF20805">
    <property type="entry name" value="Integrin_A_Ig_2"/>
    <property type="match status" value="1"/>
</dbReference>
<dbReference type="Proteomes" id="UP000515159">
    <property type="component" value="Chromosome 15"/>
</dbReference>
<dbReference type="InterPro" id="IPR002035">
    <property type="entry name" value="VWF_A"/>
</dbReference>
<accession>A0A6P8PP63</accession>
<protein>
    <submittedName>
        <fullName evidence="20">Integrin alpha-E isoform X1</fullName>
    </submittedName>
</protein>
<keyword evidence="11 16" id="KW-0472">Membrane</keyword>
<dbReference type="GO" id="GO:0033627">
    <property type="term" value="P:cell adhesion mediated by integrin"/>
    <property type="evidence" value="ECO:0007669"/>
    <property type="project" value="TreeGrafter"/>
</dbReference>
<dbReference type="InterPro" id="IPR018184">
    <property type="entry name" value="Integrin_alpha_C_CS"/>
</dbReference>
<evidence type="ECO:0000313" key="19">
    <source>
        <dbReference type="Proteomes" id="UP000515159"/>
    </source>
</evidence>
<sequence>MKTDIFLRCLLLLSTTATLKCYNIDTKKKWSYASSHRDSLFGQKVLLHPTKTQNWVLVTAPTDNIQSRKFGGLHKCTIKPPAPVLSCETIDLTRGMSQNLNTAQPTASLAKDASGILACVQQKKRHLKSITEELNGMCTLLSADFHNEMLLNITEIVEDLANKHQYYLFNHREEPKSRENVLDKEFPEDKSLQQNSDEMNRNRKNRRRRWRNVEEEQKKSNDDEIDDPGTEIAIVLDGSGSIDPEDFQRAKDFISNMMKSFWQKCIECEFAVVQYGYQIQTEFNLQESRNAPLALQKVQQIQQLKNVTKTASAIYHVLTEIFNETNGHKKGATKIIMVVTDGELFWDTRNLVDVINMPEMKDVERYAIGVGEAFNKTKALQELELIASDPDDKHLFRVTNYSALDGLLSMLQQKLFQMEGTKGEALKFELAQTGFSTHMQDKHCLLMGAVGAHDWSGGIVKYDTQTTEKIFLNDSHENIERAKYGYLGYSVTVVQGNSGPLYVSGAPRHGNKGKVLVFEKDILTYKRLPYLEGDQVGSYFGSELCPLDVDNDRVTDYLLVGAPFYHIRGEEGRVYVYKFDKQDTFTYVKYLRGLQQDLFARFGFSVASIGDINRDGYSDIAIGAPLEGNLLDPDSFGSVYIYNTDSTGVVDTFSQRIKASDIDTRLRYFGQSIDGGLDLTKDGLIDIAVGSFGKISVLRSRPIINLKADLTFMPNKVPIVSVEQKIKASICFTILSNFSEKERDIQKSYIAYNLELDVNMEQKRIAFTNRKHTEENKLRIVELFCNEYSIIVLPCQPDCYTNITIDVSYSLENSDEMRDLPVPLLDKNGPTRASFELPYERDCNHKTVCAADLKLTTQLSEEELVVGITKDVTMDLSLANNGDESYLTTLVMMYPTNLQFRKIVEPPFPSVECTKPVSVNFSRFSMTCKISHPVFKKSVADFSVIWQLDEAKFPESLATISVNITSVNEGAKPIIEEVNIPVKHFFSAVLNKQTPDTYVNISQGSIQSADYRFTINGENPYEVPVILKVMIPTEMKGHTIMSLKEVHKTQNMTQCETLTPEGLLTRTQFSGTKWNCTMAKCKCVQCIIRTDTEDITVQTELILDSLQKIVEEKAELLISGEMSFNEKRYTNIKPIRYRDEITLILRKEKVFYLLPVVIGSAIGGFLLLALIIVIMWKVGFFKRSYKDMRDE</sequence>
<dbReference type="GeneID" id="117348860"/>
<dbReference type="GO" id="GO:0046872">
    <property type="term" value="F:metal ion binding"/>
    <property type="evidence" value="ECO:0007669"/>
    <property type="project" value="UniProtKB-KW"/>
</dbReference>
<dbReference type="SUPFAM" id="SSF69179">
    <property type="entry name" value="Integrin domains"/>
    <property type="match status" value="2"/>
</dbReference>
<dbReference type="InterPro" id="IPR032695">
    <property type="entry name" value="Integrin_dom_sf"/>
</dbReference>
<feature type="domain" description="VWFA" evidence="18">
    <location>
        <begin position="231"/>
        <end position="411"/>
    </location>
</feature>
<dbReference type="KEGG" id="gsh:117348860"/>
<dbReference type="InterPro" id="IPR048285">
    <property type="entry name" value="Integrin_alpha_Ig-like_2"/>
</dbReference>
<dbReference type="Gene3D" id="2.60.40.1530">
    <property type="entry name" value="ntegrin, alpha v. Chain A, domain 4"/>
    <property type="match status" value="1"/>
</dbReference>
<dbReference type="PANTHER" id="PTHR23220:SF79">
    <property type="entry name" value="INTEGRIN ALPHA-E"/>
    <property type="match status" value="1"/>
</dbReference>
<feature type="compositionally biased region" description="Basic and acidic residues" evidence="17">
    <location>
        <begin position="211"/>
        <end position="222"/>
    </location>
</feature>
<dbReference type="SMART" id="SM00327">
    <property type="entry name" value="VWA"/>
    <property type="match status" value="1"/>
</dbReference>
<evidence type="ECO:0000256" key="4">
    <source>
        <dbReference type="ARBA" id="ARBA00022723"/>
    </source>
</evidence>
<evidence type="ECO:0000313" key="20">
    <source>
        <dbReference type="RefSeq" id="XP_033777311.1"/>
    </source>
</evidence>
<evidence type="ECO:0000256" key="16">
    <source>
        <dbReference type="RuleBase" id="RU003762"/>
    </source>
</evidence>
<evidence type="ECO:0000256" key="3">
    <source>
        <dbReference type="ARBA" id="ARBA00022692"/>
    </source>
</evidence>
<dbReference type="SUPFAM" id="SSF69318">
    <property type="entry name" value="Integrin alpha N-terminal domain"/>
    <property type="match status" value="1"/>
</dbReference>
<keyword evidence="8 16" id="KW-0130">Cell adhesion</keyword>
<dbReference type="Gene3D" id="2.60.40.1460">
    <property type="entry name" value="Integrin domains. Chain A, domain 2"/>
    <property type="match status" value="1"/>
</dbReference>
<keyword evidence="7" id="KW-0106">Calcium</keyword>
<gene>
    <name evidence="20" type="primary">ITGAE</name>
</gene>
<dbReference type="Pfam" id="PF00092">
    <property type="entry name" value="VWA"/>
    <property type="match status" value="1"/>
</dbReference>
<keyword evidence="10 16" id="KW-0401">Integrin</keyword>
<evidence type="ECO:0000256" key="7">
    <source>
        <dbReference type="ARBA" id="ARBA00022837"/>
    </source>
</evidence>
<evidence type="ECO:0000256" key="10">
    <source>
        <dbReference type="ARBA" id="ARBA00023037"/>
    </source>
</evidence>
<dbReference type="RefSeq" id="XP_033777311.1">
    <property type="nucleotide sequence ID" value="XM_033921420.1"/>
</dbReference>
<feature type="repeat" description="FG-GAP" evidence="15">
    <location>
        <begin position="655"/>
        <end position="715"/>
    </location>
</feature>
<dbReference type="PRINTS" id="PR00453">
    <property type="entry name" value="VWFADOMAIN"/>
</dbReference>
<dbReference type="FunCoup" id="A0A6P8PP63">
    <property type="interactions" value="131"/>
</dbReference>
<evidence type="ECO:0000256" key="11">
    <source>
        <dbReference type="ARBA" id="ARBA00023136"/>
    </source>
</evidence>
<evidence type="ECO:0000256" key="12">
    <source>
        <dbReference type="ARBA" id="ARBA00023157"/>
    </source>
</evidence>
<dbReference type="Pfam" id="PF01839">
    <property type="entry name" value="FG-GAP"/>
    <property type="match status" value="2"/>
</dbReference>
<dbReference type="InterPro" id="IPR048633">
    <property type="entry name" value="ITGAX-like_Ig_3"/>
</dbReference>
<dbReference type="Gene3D" id="2.60.40.1510">
    <property type="entry name" value="ntegrin, alpha v. Chain A, domain 3"/>
    <property type="match status" value="1"/>
</dbReference>
<dbReference type="InterPro" id="IPR013649">
    <property type="entry name" value="Integrin_alpha_Ig-like_1"/>
</dbReference>
<dbReference type="InterPro" id="IPR028994">
    <property type="entry name" value="Integrin_alpha_N"/>
</dbReference>
<comment type="similarity">
    <text evidence="2 16">Belongs to the integrin alpha chain family.</text>
</comment>
<evidence type="ECO:0000256" key="9">
    <source>
        <dbReference type="ARBA" id="ARBA00022989"/>
    </source>
</evidence>
<keyword evidence="3 16" id="KW-0812">Transmembrane</keyword>
<dbReference type="GO" id="GO:0005178">
    <property type="term" value="F:integrin binding"/>
    <property type="evidence" value="ECO:0007669"/>
    <property type="project" value="TreeGrafter"/>
</dbReference>
<feature type="compositionally biased region" description="Basic and acidic residues" evidence="17">
    <location>
        <begin position="178"/>
        <end position="191"/>
    </location>
</feature>
<dbReference type="CTD" id="3682"/>
<dbReference type="AlphaFoldDB" id="A0A6P8PP63"/>
<dbReference type="SUPFAM" id="SSF53300">
    <property type="entry name" value="vWA-like"/>
    <property type="match status" value="1"/>
</dbReference>
<feature type="transmembrane region" description="Helical" evidence="16">
    <location>
        <begin position="1150"/>
        <end position="1176"/>
    </location>
</feature>
<evidence type="ECO:0000256" key="6">
    <source>
        <dbReference type="ARBA" id="ARBA00022737"/>
    </source>
</evidence>
<dbReference type="SMART" id="SM00191">
    <property type="entry name" value="Int_alpha"/>
    <property type="match status" value="5"/>
</dbReference>
<dbReference type="InterPro" id="IPR036465">
    <property type="entry name" value="vWFA_dom_sf"/>
</dbReference>
<dbReference type="Pfam" id="PF21520">
    <property type="entry name" value="ITGAX-like_Ig_3"/>
    <property type="match status" value="1"/>
</dbReference>
<keyword evidence="6" id="KW-0677">Repeat</keyword>
<dbReference type="Gene3D" id="3.40.50.410">
    <property type="entry name" value="von Willebrand factor, type A domain"/>
    <property type="match status" value="1"/>
</dbReference>
<feature type="chain" id="PRO_5028514316" evidence="16">
    <location>
        <begin position="22"/>
        <end position="1191"/>
    </location>
</feature>
<dbReference type="Gene3D" id="1.20.5.930">
    <property type="entry name" value="Bicelle-embedded integrin alpha(iib) transmembrane segment"/>
    <property type="match status" value="1"/>
</dbReference>
<comment type="subcellular location">
    <subcellularLocation>
        <location evidence="1 16">Membrane</location>
        <topology evidence="1 16">Single-pass type I membrane protein</topology>
    </subcellularLocation>
</comment>
<dbReference type="InterPro" id="IPR000413">
    <property type="entry name" value="Integrin_alpha"/>
</dbReference>
<dbReference type="InterPro" id="IPR013517">
    <property type="entry name" value="FG-GAP"/>
</dbReference>
<evidence type="ECO:0000256" key="1">
    <source>
        <dbReference type="ARBA" id="ARBA00004479"/>
    </source>
</evidence>
<keyword evidence="9 16" id="KW-1133">Transmembrane helix</keyword>
<feature type="repeat" description="FG-GAP" evidence="15">
    <location>
        <begin position="588"/>
        <end position="651"/>
    </location>
</feature>
<evidence type="ECO:0000256" key="15">
    <source>
        <dbReference type="PROSITE-ProRule" id="PRU00803"/>
    </source>
</evidence>
<dbReference type="PRINTS" id="PR01185">
    <property type="entry name" value="INTEGRINA"/>
</dbReference>
<dbReference type="PANTHER" id="PTHR23220">
    <property type="entry name" value="INTEGRIN ALPHA"/>
    <property type="match status" value="1"/>
</dbReference>
<feature type="region of interest" description="Disordered" evidence="17">
    <location>
        <begin position="178"/>
        <end position="229"/>
    </location>
</feature>
<dbReference type="Pfam" id="PF00357">
    <property type="entry name" value="Integrin_alpha"/>
    <property type="match status" value="1"/>
</dbReference>
<dbReference type="InterPro" id="IPR013519">
    <property type="entry name" value="Int_alpha_beta-p"/>
</dbReference>
<feature type="repeat" description="FG-GAP" evidence="15">
    <location>
        <begin position="526"/>
        <end position="586"/>
    </location>
</feature>
<keyword evidence="12" id="KW-1015">Disulfide bond</keyword>
<dbReference type="GO" id="GO:0009897">
    <property type="term" value="C:external side of plasma membrane"/>
    <property type="evidence" value="ECO:0007669"/>
    <property type="project" value="TreeGrafter"/>
</dbReference>
<evidence type="ECO:0000256" key="17">
    <source>
        <dbReference type="SAM" id="MobiDB-lite"/>
    </source>
</evidence>
<dbReference type="Pfam" id="PF08441">
    <property type="entry name" value="Integrin_A_Ig_1"/>
    <property type="match status" value="1"/>
</dbReference>
<dbReference type="OrthoDB" id="5317514at2759"/>
<keyword evidence="13 16" id="KW-0675">Receptor</keyword>
<dbReference type="GO" id="GO:0098609">
    <property type="term" value="P:cell-cell adhesion"/>
    <property type="evidence" value="ECO:0007669"/>
    <property type="project" value="TreeGrafter"/>
</dbReference>
<keyword evidence="14" id="KW-0325">Glycoprotein</keyword>
<dbReference type="GO" id="GO:0007160">
    <property type="term" value="P:cell-matrix adhesion"/>
    <property type="evidence" value="ECO:0007669"/>
    <property type="project" value="TreeGrafter"/>
</dbReference>
<dbReference type="PROSITE" id="PS51470">
    <property type="entry name" value="FG_GAP"/>
    <property type="match status" value="3"/>
</dbReference>
<evidence type="ECO:0000256" key="8">
    <source>
        <dbReference type="ARBA" id="ARBA00022889"/>
    </source>
</evidence>
<dbReference type="PROSITE" id="PS00242">
    <property type="entry name" value="INTEGRIN_ALPHA"/>
    <property type="match status" value="1"/>
</dbReference>
<evidence type="ECO:0000256" key="13">
    <source>
        <dbReference type="ARBA" id="ARBA00023170"/>
    </source>
</evidence>
<dbReference type="GO" id="GO:0007229">
    <property type="term" value="P:integrin-mediated signaling pathway"/>
    <property type="evidence" value="ECO:0007669"/>
    <property type="project" value="UniProtKB-KW"/>
</dbReference>
<evidence type="ECO:0000256" key="5">
    <source>
        <dbReference type="ARBA" id="ARBA00022729"/>
    </source>
</evidence>
<organism evidence="19 20">
    <name type="scientific">Geotrypetes seraphini</name>
    <name type="common">Gaboon caecilian</name>
    <name type="synonym">Caecilia seraphini</name>
    <dbReference type="NCBI Taxonomy" id="260995"/>
    <lineage>
        <taxon>Eukaryota</taxon>
        <taxon>Metazoa</taxon>
        <taxon>Chordata</taxon>
        <taxon>Craniata</taxon>
        <taxon>Vertebrata</taxon>
        <taxon>Euteleostomi</taxon>
        <taxon>Amphibia</taxon>
        <taxon>Gymnophiona</taxon>
        <taxon>Geotrypetes</taxon>
    </lineage>
</organism>
<keyword evidence="5 16" id="KW-0732">Signal</keyword>
<evidence type="ECO:0000256" key="14">
    <source>
        <dbReference type="ARBA" id="ARBA00023180"/>
    </source>
</evidence>
<evidence type="ECO:0000256" key="2">
    <source>
        <dbReference type="ARBA" id="ARBA00008054"/>
    </source>
</evidence>
<reference evidence="20" key="1">
    <citation type="submission" date="2025-08" db="UniProtKB">
        <authorList>
            <consortium name="RefSeq"/>
        </authorList>
    </citation>
    <scope>IDENTIFICATION</scope>
</reference>
<dbReference type="GO" id="GO:0008305">
    <property type="term" value="C:integrin complex"/>
    <property type="evidence" value="ECO:0007669"/>
    <property type="project" value="InterPro"/>
</dbReference>
<dbReference type="PROSITE" id="PS50234">
    <property type="entry name" value="VWFA"/>
    <property type="match status" value="1"/>
</dbReference>